<dbReference type="EMBL" id="SRPW01001317">
    <property type="protein sequence ID" value="KAG6002859.1"/>
    <property type="molecule type" value="Genomic_DNA"/>
</dbReference>
<dbReference type="AlphaFoldDB" id="A0A9P7NAY2"/>
<reference evidence="1" key="1">
    <citation type="journal article" date="2020" name="bioRxiv">
        <title>Whole genome comparisons of ergot fungi reveals the divergence and evolution of species within the genus Claviceps are the result of varying mechanisms driving genome evolution and host range expansion.</title>
        <authorList>
            <person name="Wyka S.A."/>
            <person name="Mondo S.J."/>
            <person name="Liu M."/>
            <person name="Dettman J."/>
            <person name="Nalam V."/>
            <person name="Broders K.D."/>
        </authorList>
    </citation>
    <scope>NUCLEOTIDE SEQUENCE</scope>
    <source>
        <strain evidence="1">CCC 602</strain>
    </source>
</reference>
<sequence length="78" mass="8662">MQHDTTRTAPIENGPMAAGIMHSATWEHIYPEERPCPGFLRIYLYVHDAELASSLPRALFDHGRFGADGNQAGPTIQQ</sequence>
<proteinExistence type="predicted"/>
<evidence type="ECO:0000313" key="1">
    <source>
        <dbReference type="EMBL" id="KAG6002859.1"/>
    </source>
</evidence>
<organism evidence="1 2">
    <name type="scientific">Claviceps pusilla</name>
    <dbReference type="NCBI Taxonomy" id="123648"/>
    <lineage>
        <taxon>Eukaryota</taxon>
        <taxon>Fungi</taxon>
        <taxon>Dikarya</taxon>
        <taxon>Ascomycota</taxon>
        <taxon>Pezizomycotina</taxon>
        <taxon>Sordariomycetes</taxon>
        <taxon>Hypocreomycetidae</taxon>
        <taxon>Hypocreales</taxon>
        <taxon>Clavicipitaceae</taxon>
        <taxon>Claviceps</taxon>
    </lineage>
</organism>
<keyword evidence="2" id="KW-1185">Reference proteome</keyword>
<comment type="caution">
    <text evidence="1">The sequence shown here is derived from an EMBL/GenBank/DDBJ whole genome shotgun (WGS) entry which is preliminary data.</text>
</comment>
<evidence type="ECO:0000313" key="2">
    <source>
        <dbReference type="Proteomes" id="UP000748025"/>
    </source>
</evidence>
<name>A0A9P7NAY2_9HYPO</name>
<dbReference type="Proteomes" id="UP000748025">
    <property type="component" value="Unassembled WGS sequence"/>
</dbReference>
<accession>A0A9P7NAY2</accession>
<protein>
    <submittedName>
        <fullName evidence="1">Uncharacterized protein</fullName>
    </submittedName>
</protein>
<gene>
    <name evidence="1" type="ORF">E4U43_001027</name>
</gene>